<keyword evidence="7" id="KW-1185">Reference proteome</keyword>
<accession>J0NQF8</accession>
<dbReference type="PATRIC" id="fig|1125718.3.peg.509"/>
<gene>
    <name evidence="6" type="ORF">HMPREF1318_0513</name>
</gene>
<keyword evidence="2" id="KW-0547">Nucleotide-binding</keyword>
<dbReference type="RefSeq" id="WP_008730000.1">
    <property type="nucleotide sequence ID" value="NZ_AKFT01000033.1"/>
</dbReference>
<keyword evidence="1" id="KW-0677">Repeat</keyword>
<reference evidence="6 7" key="1">
    <citation type="submission" date="2012-05" db="EMBL/GenBank/DDBJ databases">
        <authorList>
            <person name="Harkins D.M."/>
            <person name="Madupu R."/>
            <person name="Durkin A.S."/>
            <person name="Torralba M."/>
            <person name="Methe B."/>
            <person name="Sutton G.G."/>
            <person name="Nelson K.E."/>
        </authorList>
    </citation>
    <scope>NUCLEOTIDE SEQUENCE [LARGE SCALE GENOMIC DNA]</scope>
    <source>
        <strain evidence="6 7">F0489</strain>
    </source>
</reference>
<keyword evidence="3 6" id="KW-0067">ATP-binding</keyword>
<name>J0NQF8_9ACTO</name>
<dbReference type="GO" id="GO:0005524">
    <property type="term" value="F:ATP binding"/>
    <property type="evidence" value="ECO:0007669"/>
    <property type="project" value="UniProtKB-KW"/>
</dbReference>
<dbReference type="OrthoDB" id="5592724at2"/>
<comment type="caution">
    <text evidence="6">The sequence shown here is derived from an EMBL/GenBank/DDBJ whole genome shotgun (WGS) entry which is preliminary data.</text>
</comment>
<dbReference type="eggNOG" id="COG0488">
    <property type="taxonomic scope" value="Bacteria"/>
</dbReference>
<dbReference type="SUPFAM" id="SSF52540">
    <property type="entry name" value="P-loop containing nucleoside triphosphate hydrolases"/>
    <property type="match status" value="2"/>
</dbReference>
<organism evidence="6 7">
    <name type="scientific">Actinomyces massiliensis F0489</name>
    <dbReference type="NCBI Taxonomy" id="1125718"/>
    <lineage>
        <taxon>Bacteria</taxon>
        <taxon>Bacillati</taxon>
        <taxon>Actinomycetota</taxon>
        <taxon>Actinomycetes</taxon>
        <taxon>Actinomycetales</taxon>
        <taxon>Actinomycetaceae</taxon>
        <taxon>Actinomyces</taxon>
    </lineage>
</organism>
<evidence type="ECO:0000256" key="1">
    <source>
        <dbReference type="ARBA" id="ARBA00022737"/>
    </source>
</evidence>
<evidence type="ECO:0000313" key="6">
    <source>
        <dbReference type="EMBL" id="EJF47042.1"/>
    </source>
</evidence>
<dbReference type="SMART" id="SM00382">
    <property type="entry name" value="AAA"/>
    <property type="match status" value="2"/>
</dbReference>
<dbReference type="Gene3D" id="3.40.50.300">
    <property type="entry name" value="P-loop containing nucleotide triphosphate hydrolases"/>
    <property type="match status" value="3"/>
</dbReference>
<dbReference type="EMBL" id="AKFT01000033">
    <property type="protein sequence ID" value="EJF47042.1"/>
    <property type="molecule type" value="Genomic_DNA"/>
</dbReference>
<evidence type="ECO:0000256" key="4">
    <source>
        <dbReference type="SAM" id="MobiDB-lite"/>
    </source>
</evidence>
<feature type="domain" description="ABC transporter" evidence="5">
    <location>
        <begin position="353"/>
        <end position="560"/>
    </location>
</feature>
<dbReference type="CDD" id="cd03221">
    <property type="entry name" value="ABCF_EF-3"/>
    <property type="match status" value="1"/>
</dbReference>
<dbReference type="InterPro" id="IPR027417">
    <property type="entry name" value="P-loop_NTPase"/>
</dbReference>
<dbReference type="InterPro" id="IPR050611">
    <property type="entry name" value="ABCF"/>
</dbReference>
<evidence type="ECO:0000256" key="2">
    <source>
        <dbReference type="ARBA" id="ARBA00022741"/>
    </source>
</evidence>
<dbReference type="Pfam" id="PF00005">
    <property type="entry name" value="ABC_tran"/>
    <property type="match status" value="2"/>
</dbReference>
<dbReference type="GO" id="GO:0016887">
    <property type="term" value="F:ATP hydrolysis activity"/>
    <property type="evidence" value="ECO:0007669"/>
    <property type="project" value="InterPro"/>
</dbReference>
<evidence type="ECO:0000313" key="7">
    <source>
        <dbReference type="Proteomes" id="UP000002941"/>
    </source>
</evidence>
<evidence type="ECO:0000259" key="5">
    <source>
        <dbReference type="PROSITE" id="PS50893"/>
    </source>
</evidence>
<dbReference type="PANTHER" id="PTHR19211">
    <property type="entry name" value="ATP-BINDING TRANSPORT PROTEIN-RELATED"/>
    <property type="match status" value="1"/>
</dbReference>
<proteinExistence type="predicted"/>
<dbReference type="InterPro" id="IPR017871">
    <property type="entry name" value="ABC_transporter-like_CS"/>
</dbReference>
<dbReference type="AlphaFoldDB" id="J0NQF8"/>
<dbReference type="PROSITE" id="PS00211">
    <property type="entry name" value="ABC_TRANSPORTER_1"/>
    <property type="match status" value="1"/>
</dbReference>
<protein>
    <submittedName>
        <fullName evidence="6">ABC transporter, ATP-binding protein</fullName>
    </submittedName>
</protein>
<feature type="compositionally biased region" description="Basic and acidic residues" evidence="4">
    <location>
        <begin position="267"/>
        <end position="293"/>
    </location>
</feature>
<evidence type="ECO:0000256" key="3">
    <source>
        <dbReference type="ARBA" id="ARBA00022840"/>
    </source>
</evidence>
<dbReference type="FunFam" id="3.40.50.300:FF:000011">
    <property type="entry name" value="Putative ABC transporter ATP-binding component"/>
    <property type="match status" value="1"/>
</dbReference>
<sequence length="560" mass="59246">MPAIRLTSVSFSFTSEPLLDGVTLTVAEGERACLVGPNGCGKTTLLRLVAGGLVPDSGTVQAPLLAPVPDAAVTAGSVGDYLDAATASVRSLTARFETVAERMAAAPEDDALARSYDELLAAMTAVDAWGLQARIEETLVSLGLGTLSGPDARTRRLATLSPGQRGRLTLAATLLTRPAALVLDEPTNHLDDEAVAYLAAALRGWEGPVLLASHDRAFIDDVATCVLDLDTAPWQALLTATGGGRVPGVQRCAGAYSDYLENKARARASHDRIHASQQEDKRALARHRRESETIGHYGTAHHHGARTEGGMAKKFYADRTSQASMRRRRDDDRRLEALGAVEVRRPRSYRLSLDLPRVVARSGSGLAVAVREAHVPGRLAPVTFDLSAGEHLLVTGPNGCGKTTLLRWVATGSPPTAESTGALTVSGGVAVIPQRLPRPGDPGLGEETWASGIGEAGAGILHPAYWSRCVGELSAGNQRRAQFAAAVAAAPEVLIVDEPTNYLDLDTMEALEAALTAWGGTLLVASHDRWLIDHWDGPRLRLMGEESGPRRAGTSRGQSR</sequence>
<dbReference type="InterPro" id="IPR003439">
    <property type="entry name" value="ABC_transporter-like_ATP-bd"/>
</dbReference>
<dbReference type="InterPro" id="IPR003593">
    <property type="entry name" value="AAA+_ATPase"/>
</dbReference>
<dbReference type="PROSITE" id="PS50893">
    <property type="entry name" value="ABC_TRANSPORTER_2"/>
    <property type="match status" value="2"/>
</dbReference>
<feature type="region of interest" description="Disordered" evidence="4">
    <location>
        <begin position="267"/>
        <end position="330"/>
    </location>
</feature>
<dbReference type="Proteomes" id="UP000002941">
    <property type="component" value="Unassembled WGS sequence"/>
</dbReference>
<feature type="domain" description="ABC transporter" evidence="5">
    <location>
        <begin position="4"/>
        <end position="256"/>
    </location>
</feature>